<feature type="domain" description="VWFA" evidence="1">
    <location>
        <begin position="4"/>
        <end position="181"/>
    </location>
</feature>
<gene>
    <name evidence="2" type="ORF">ACFSYJ_34425</name>
</gene>
<dbReference type="RefSeq" id="WP_378273129.1">
    <property type="nucleotide sequence ID" value="NZ_JBHUKU010000022.1"/>
</dbReference>
<dbReference type="Pfam" id="PF13768">
    <property type="entry name" value="VWA_3"/>
    <property type="match status" value="1"/>
</dbReference>
<protein>
    <submittedName>
        <fullName evidence="2">VWA domain-containing protein</fullName>
    </submittedName>
</protein>
<dbReference type="PANTHER" id="PTHR10579:SF43">
    <property type="entry name" value="ZINC FINGER (C3HC4-TYPE RING FINGER) FAMILY PROTEIN"/>
    <property type="match status" value="1"/>
</dbReference>
<dbReference type="InterPro" id="IPR041176">
    <property type="entry name" value="VWA_3_C"/>
</dbReference>
<dbReference type="Proteomes" id="UP001597419">
    <property type="component" value="Unassembled WGS sequence"/>
</dbReference>
<dbReference type="InterPro" id="IPR002035">
    <property type="entry name" value="VWF_A"/>
</dbReference>
<sequence length="387" mass="41529">PPPTAAQVVMIDCSTSMSGTKLAEAKRATGVAIDTLRDDVAFAVISGTSSARVIYPPKAGALVPASAATRAQAKEAVRGLRAHDGTAIGTWLALADRLLDGHPARIKHAILLTDGRNQHQTEAEFRRDLERCRGHFVCDSRGVGTEWEAAPLLAIAETLLGSASGLTEPDRLAADFQAVTEAVMGKAVADVSLRLWTPADTKIRFLKQVHPVIVDLTERGTPAGGERTRDYPTGQWGEETKDFHLSVEVPAGLIGDERAAARVSVAVGERELAERTVWIHWTDDLVLSTRINPQVAHYTGQIELAETIQEGLAARAKGEVDVANAKLGRAVQLATESGNHETVKVLAKVVEVVDAVQGTVRLRHQMEAVDAELAGLQSRRTIRTRNG</sequence>
<feature type="non-terminal residue" evidence="2">
    <location>
        <position position="1"/>
    </location>
</feature>
<keyword evidence="3" id="KW-1185">Reference proteome</keyword>
<dbReference type="InterPro" id="IPR051266">
    <property type="entry name" value="CLCR"/>
</dbReference>
<evidence type="ECO:0000259" key="1">
    <source>
        <dbReference type="SMART" id="SM00327"/>
    </source>
</evidence>
<proteinExistence type="predicted"/>
<dbReference type="EMBL" id="JBHUKU010000022">
    <property type="protein sequence ID" value="MFD2463755.1"/>
    <property type="molecule type" value="Genomic_DNA"/>
</dbReference>
<dbReference type="Gene3D" id="2.60.40.3670">
    <property type="match status" value="1"/>
</dbReference>
<evidence type="ECO:0000313" key="3">
    <source>
        <dbReference type="Proteomes" id="UP001597419"/>
    </source>
</evidence>
<dbReference type="Gene3D" id="3.40.50.410">
    <property type="entry name" value="von Willebrand factor, type A domain"/>
    <property type="match status" value="1"/>
</dbReference>
<dbReference type="InterPro" id="IPR036465">
    <property type="entry name" value="vWFA_dom_sf"/>
</dbReference>
<evidence type="ECO:0000313" key="2">
    <source>
        <dbReference type="EMBL" id="MFD2463755.1"/>
    </source>
</evidence>
<dbReference type="Pfam" id="PF18571">
    <property type="entry name" value="VWA_3_C"/>
    <property type="match status" value="1"/>
</dbReference>
<dbReference type="SMART" id="SM00327">
    <property type="entry name" value="VWA"/>
    <property type="match status" value="1"/>
</dbReference>
<name>A0ABW5GS68_9PSEU</name>
<organism evidence="2 3">
    <name type="scientific">Amycolatopsis samaneae</name>
    <dbReference type="NCBI Taxonomy" id="664691"/>
    <lineage>
        <taxon>Bacteria</taxon>
        <taxon>Bacillati</taxon>
        <taxon>Actinomycetota</taxon>
        <taxon>Actinomycetes</taxon>
        <taxon>Pseudonocardiales</taxon>
        <taxon>Pseudonocardiaceae</taxon>
        <taxon>Amycolatopsis</taxon>
    </lineage>
</organism>
<comment type="caution">
    <text evidence="2">The sequence shown here is derived from an EMBL/GenBank/DDBJ whole genome shotgun (WGS) entry which is preliminary data.</text>
</comment>
<dbReference type="PANTHER" id="PTHR10579">
    <property type="entry name" value="CALCIUM-ACTIVATED CHLORIDE CHANNEL REGULATOR"/>
    <property type="match status" value="1"/>
</dbReference>
<dbReference type="SUPFAM" id="SSF53300">
    <property type="entry name" value="vWA-like"/>
    <property type="match status" value="1"/>
</dbReference>
<reference evidence="3" key="1">
    <citation type="journal article" date="2019" name="Int. J. Syst. Evol. Microbiol.">
        <title>The Global Catalogue of Microorganisms (GCM) 10K type strain sequencing project: providing services to taxonomists for standard genome sequencing and annotation.</title>
        <authorList>
            <consortium name="The Broad Institute Genomics Platform"/>
            <consortium name="The Broad Institute Genome Sequencing Center for Infectious Disease"/>
            <person name="Wu L."/>
            <person name="Ma J."/>
        </authorList>
    </citation>
    <scope>NUCLEOTIDE SEQUENCE [LARGE SCALE GENOMIC DNA]</scope>
    <source>
        <strain evidence="3">CGMCC 4.7643</strain>
    </source>
</reference>
<dbReference type="Gene3D" id="1.20.120.1690">
    <property type="match status" value="1"/>
</dbReference>
<accession>A0ABW5GS68</accession>